<feature type="active site" description="Proton acceptor; specific for D-alanine" evidence="4">
    <location>
        <position position="35"/>
    </location>
</feature>
<evidence type="ECO:0000259" key="7">
    <source>
        <dbReference type="SMART" id="SM01005"/>
    </source>
</evidence>
<evidence type="ECO:0000256" key="5">
    <source>
        <dbReference type="PIRSR" id="PIRSR600821-50"/>
    </source>
</evidence>
<dbReference type="Gene3D" id="2.40.37.10">
    <property type="entry name" value="Lyase, Ornithine Decarboxylase, Chain A, domain 1"/>
    <property type="match status" value="1"/>
</dbReference>
<keyword evidence="3 4" id="KW-0413">Isomerase</keyword>
<feature type="domain" description="Alanine racemase C-terminal" evidence="7">
    <location>
        <begin position="241"/>
        <end position="368"/>
    </location>
</feature>
<evidence type="ECO:0000256" key="2">
    <source>
        <dbReference type="ARBA" id="ARBA00022898"/>
    </source>
</evidence>
<name>A0A8J3K088_9ACTN</name>
<evidence type="ECO:0000313" key="8">
    <source>
        <dbReference type="EMBL" id="GIF88143.1"/>
    </source>
</evidence>
<comment type="pathway">
    <text evidence="4">Amino-acid biosynthesis; D-alanine biosynthesis; D-alanine from L-alanine: step 1/1.</text>
</comment>
<dbReference type="Pfam" id="PF01168">
    <property type="entry name" value="Ala_racemase_N"/>
    <property type="match status" value="1"/>
</dbReference>
<comment type="similarity">
    <text evidence="4">Belongs to the alanine racemase family.</text>
</comment>
<feature type="binding site" evidence="4 6">
    <location>
        <position position="310"/>
    </location>
    <ligand>
        <name>substrate</name>
    </ligand>
</feature>
<protein>
    <recommendedName>
        <fullName evidence="4">Alanine racemase</fullName>
        <ecNumber evidence="4">5.1.1.1</ecNumber>
    </recommendedName>
</protein>
<dbReference type="GO" id="GO:0005829">
    <property type="term" value="C:cytosol"/>
    <property type="evidence" value="ECO:0007669"/>
    <property type="project" value="TreeGrafter"/>
</dbReference>
<evidence type="ECO:0000256" key="4">
    <source>
        <dbReference type="HAMAP-Rule" id="MF_01201"/>
    </source>
</evidence>
<accession>A0A8J3K088</accession>
<dbReference type="GO" id="GO:0030632">
    <property type="term" value="P:D-alanine biosynthetic process"/>
    <property type="evidence" value="ECO:0007669"/>
    <property type="project" value="UniProtKB-UniRule"/>
</dbReference>
<feature type="active site" description="Proton acceptor; specific for L-alanine" evidence="4">
    <location>
        <position position="262"/>
    </location>
</feature>
<feature type="binding site" evidence="4 6">
    <location>
        <position position="133"/>
    </location>
    <ligand>
        <name>substrate</name>
    </ligand>
</feature>
<dbReference type="SUPFAM" id="SSF51419">
    <property type="entry name" value="PLP-binding barrel"/>
    <property type="match status" value="1"/>
</dbReference>
<evidence type="ECO:0000256" key="1">
    <source>
        <dbReference type="ARBA" id="ARBA00001933"/>
    </source>
</evidence>
<reference evidence="8 9" key="1">
    <citation type="submission" date="2021-01" db="EMBL/GenBank/DDBJ databases">
        <title>Whole genome shotgun sequence of Catellatospora chokoriensis NBRC 107358.</title>
        <authorList>
            <person name="Komaki H."/>
            <person name="Tamura T."/>
        </authorList>
    </citation>
    <scope>NUCLEOTIDE SEQUENCE [LARGE SCALE GENOMIC DNA]</scope>
    <source>
        <strain evidence="8 9">NBRC 107358</strain>
    </source>
</reference>
<evidence type="ECO:0000256" key="3">
    <source>
        <dbReference type="ARBA" id="ARBA00023235"/>
    </source>
</evidence>
<dbReference type="InterPro" id="IPR001608">
    <property type="entry name" value="Ala_racemase_N"/>
</dbReference>
<dbReference type="SMART" id="SM01005">
    <property type="entry name" value="Ala_racemase_C"/>
    <property type="match status" value="1"/>
</dbReference>
<dbReference type="EC" id="5.1.1.1" evidence="4"/>
<keyword evidence="2 4" id="KW-0663">Pyridoxal phosphate</keyword>
<organism evidence="8 9">
    <name type="scientific">Catellatospora chokoriensis</name>
    <dbReference type="NCBI Taxonomy" id="310353"/>
    <lineage>
        <taxon>Bacteria</taxon>
        <taxon>Bacillati</taxon>
        <taxon>Actinomycetota</taxon>
        <taxon>Actinomycetes</taxon>
        <taxon>Micromonosporales</taxon>
        <taxon>Micromonosporaceae</taxon>
        <taxon>Catellatospora</taxon>
    </lineage>
</organism>
<dbReference type="GO" id="GO:0009252">
    <property type="term" value="P:peptidoglycan biosynthetic process"/>
    <property type="evidence" value="ECO:0007669"/>
    <property type="project" value="TreeGrafter"/>
</dbReference>
<comment type="function">
    <text evidence="4">Catalyzes the interconversion of L-alanine and D-alanine. May also act on other amino acids.</text>
</comment>
<keyword evidence="9" id="KW-1185">Reference proteome</keyword>
<dbReference type="PANTHER" id="PTHR30511:SF0">
    <property type="entry name" value="ALANINE RACEMASE, CATABOLIC-RELATED"/>
    <property type="match status" value="1"/>
</dbReference>
<dbReference type="RefSeq" id="WP_203736151.1">
    <property type="nucleotide sequence ID" value="NZ_BAAALB010000020.1"/>
</dbReference>
<dbReference type="UniPathway" id="UPA00042">
    <property type="reaction ID" value="UER00497"/>
</dbReference>
<dbReference type="InterPro" id="IPR009006">
    <property type="entry name" value="Ala_racemase/Decarboxylase_C"/>
</dbReference>
<dbReference type="InterPro" id="IPR011079">
    <property type="entry name" value="Ala_racemase_C"/>
</dbReference>
<comment type="catalytic activity">
    <reaction evidence="4">
        <text>L-alanine = D-alanine</text>
        <dbReference type="Rhea" id="RHEA:20249"/>
        <dbReference type="ChEBI" id="CHEBI:57416"/>
        <dbReference type="ChEBI" id="CHEBI:57972"/>
        <dbReference type="EC" id="5.1.1.1"/>
    </reaction>
</comment>
<dbReference type="SUPFAM" id="SSF50621">
    <property type="entry name" value="Alanine racemase C-terminal domain-like"/>
    <property type="match status" value="1"/>
</dbReference>
<dbReference type="InterPro" id="IPR000821">
    <property type="entry name" value="Ala_racemase"/>
</dbReference>
<dbReference type="HAMAP" id="MF_01201">
    <property type="entry name" value="Ala_racemase"/>
    <property type="match status" value="1"/>
</dbReference>
<dbReference type="PANTHER" id="PTHR30511">
    <property type="entry name" value="ALANINE RACEMASE"/>
    <property type="match status" value="1"/>
</dbReference>
<dbReference type="FunFam" id="3.20.20.10:FF:000002">
    <property type="entry name" value="Alanine racemase"/>
    <property type="match status" value="1"/>
</dbReference>
<dbReference type="AlphaFoldDB" id="A0A8J3K088"/>
<dbReference type="Pfam" id="PF00842">
    <property type="entry name" value="Ala_racemase_C"/>
    <property type="match status" value="1"/>
</dbReference>
<proteinExistence type="inferred from homology"/>
<dbReference type="Proteomes" id="UP000619293">
    <property type="component" value="Unassembled WGS sequence"/>
</dbReference>
<dbReference type="PRINTS" id="PR00992">
    <property type="entry name" value="ALARACEMASE"/>
</dbReference>
<dbReference type="InterPro" id="IPR029066">
    <property type="entry name" value="PLP-binding_barrel"/>
</dbReference>
<gene>
    <name evidence="8" type="primary">alr_1</name>
    <name evidence="8" type="ORF">Cch02nite_15870</name>
</gene>
<dbReference type="CDD" id="cd00430">
    <property type="entry name" value="PLPDE_III_AR"/>
    <property type="match status" value="1"/>
</dbReference>
<feature type="modified residue" description="N6-(pyridoxal phosphate)lysine" evidence="4 5">
    <location>
        <position position="35"/>
    </location>
</feature>
<comment type="cofactor">
    <cofactor evidence="1 4 5">
        <name>pyridoxal 5'-phosphate</name>
        <dbReference type="ChEBI" id="CHEBI:597326"/>
    </cofactor>
</comment>
<evidence type="ECO:0000256" key="6">
    <source>
        <dbReference type="PIRSR" id="PIRSR600821-52"/>
    </source>
</evidence>
<dbReference type="Gene3D" id="3.20.20.10">
    <property type="entry name" value="Alanine racemase"/>
    <property type="match status" value="1"/>
</dbReference>
<dbReference type="EMBL" id="BONG01000007">
    <property type="protein sequence ID" value="GIF88143.1"/>
    <property type="molecule type" value="Genomic_DNA"/>
</dbReference>
<comment type="caution">
    <text evidence="8">The sequence shown here is derived from an EMBL/GenBank/DDBJ whole genome shotgun (WGS) entry which is preliminary data.</text>
</comment>
<evidence type="ECO:0000313" key="9">
    <source>
        <dbReference type="Proteomes" id="UP000619293"/>
    </source>
</evidence>
<dbReference type="GO" id="GO:0030170">
    <property type="term" value="F:pyridoxal phosphate binding"/>
    <property type="evidence" value="ECO:0007669"/>
    <property type="project" value="UniProtKB-UniRule"/>
</dbReference>
<sequence length="393" mass="40671">MTGELAEAVVDLAAIAGNVERIAGATTAAVMAVVKADGFGHGAVPVARAALAGGATWLGVTSAAEALQLRSAGLTAPVLSWLHGPGTDFAALAAAEVDVSVAAPELLDAVAAAARATGRTAQVHLKIDTGMSRHGATAEGWPELVAWARKYEREGVLAVRGLWSHLATADSSPYGVTAQTAAFAEAVAYARDAGLDPELLHLANSAAAFTAPHTHFDLVRAGIAVYGVEPVPGRAFGLRPALTLRTQVIMAKRVPAGTGVSYQHTHVTTRPTTLALIPLGFADGIPRGVDGRAQVLLGGRRLPIIGRVAMDQCVVDAGDLDVRIGDPVTVLGPGDSGEPTATDWATWADTNPHEILTGIGTRVPRRHERKGTFTADVRVEGALPFPHHGRKRP</sequence>
<dbReference type="NCBIfam" id="TIGR00492">
    <property type="entry name" value="alr"/>
    <property type="match status" value="1"/>
</dbReference>
<dbReference type="GO" id="GO:0008784">
    <property type="term" value="F:alanine racemase activity"/>
    <property type="evidence" value="ECO:0007669"/>
    <property type="project" value="UniProtKB-UniRule"/>
</dbReference>